<dbReference type="GO" id="GO:0016829">
    <property type="term" value="F:lyase activity"/>
    <property type="evidence" value="ECO:0007669"/>
    <property type="project" value="UniProtKB-KW"/>
</dbReference>
<gene>
    <name evidence="4" type="ORF">OSB1V03_LOCUS1399</name>
</gene>
<dbReference type="InterPro" id="IPR029063">
    <property type="entry name" value="SAM-dependent_MTases_sf"/>
</dbReference>
<dbReference type="SUPFAM" id="SSF52096">
    <property type="entry name" value="ClpP/crotonase"/>
    <property type="match status" value="1"/>
</dbReference>
<dbReference type="Gene3D" id="3.90.226.10">
    <property type="entry name" value="2-enoyl-CoA Hydratase, Chain A, domain 1"/>
    <property type="match status" value="1"/>
</dbReference>
<dbReference type="InterPro" id="IPR029045">
    <property type="entry name" value="ClpP/crotonase-like_dom_sf"/>
</dbReference>
<evidence type="ECO:0000313" key="5">
    <source>
        <dbReference type="Proteomes" id="UP000759131"/>
    </source>
</evidence>
<evidence type="ECO:0000259" key="3">
    <source>
        <dbReference type="Pfam" id="PF13847"/>
    </source>
</evidence>
<dbReference type="Proteomes" id="UP000759131">
    <property type="component" value="Unassembled WGS sequence"/>
</dbReference>
<dbReference type="EMBL" id="OC854976">
    <property type="protein sequence ID" value="CAD7620919.1"/>
    <property type="molecule type" value="Genomic_DNA"/>
</dbReference>
<keyword evidence="1" id="KW-0456">Lyase</keyword>
<accession>A0A7R9KDV6</accession>
<dbReference type="GO" id="GO:0005829">
    <property type="term" value="C:cytosol"/>
    <property type="evidence" value="ECO:0007669"/>
    <property type="project" value="TreeGrafter"/>
</dbReference>
<evidence type="ECO:0000313" key="4">
    <source>
        <dbReference type="EMBL" id="CAD7620919.1"/>
    </source>
</evidence>
<evidence type="ECO:0000256" key="2">
    <source>
        <dbReference type="SAM" id="SignalP"/>
    </source>
</evidence>
<name>A0A7R9KDV6_9ACAR</name>
<dbReference type="SUPFAM" id="SSF53335">
    <property type="entry name" value="S-adenosyl-L-methionine-dependent methyltransferases"/>
    <property type="match status" value="1"/>
</dbReference>
<dbReference type="InterPro" id="IPR025714">
    <property type="entry name" value="Methyltranfer_dom"/>
</dbReference>
<reference evidence="4" key="1">
    <citation type="submission" date="2020-11" db="EMBL/GenBank/DDBJ databases">
        <authorList>
            <person name="Tran Van P."/>
        </authorList>
    </citation>
    <scope>NUCLEOTIDE SEQUENCE</scope>
</reference>
<dbReference type="Pfam" id="PF13847">
    <property type="entry name" value="Methyltransf_31"/>
    <property type="match status" value="1"/>
</dbReference>
<keyword evidence="2" id="KW-0732">Signal</keyword>
<dbReference type="OrthoDB" id="6528439at2759"/>
<dbReference type="PANTHER" id="PTHR11941">
    <property type="entry name" value="ENOYL-COA HYDRATASE-RELATED"/>
    <property type="match status" value="1"/>
</dbReference>
<dbReference type="GO" id="GO:0006635">
    <property type="term" value="P:fatty acid beta-oxidation"/>
    <property type="evidence" value="ECO:0007669"/>
    <property type="project" value="TreeGrafter"/>
</dbReference>
<keyword evidence="5" id="KW-1185">Reference proteome</keyword>
<dbReference type="Pfam" id="PF00378">
    <property type="entry name" value="ECH_1"/>
    <property type="match status" value="1"/>
</dbReference>
<dbReference type="CDD" id="cd02440">
    <property type="entry name" value="AdoMet_MTases"/>
    <property type="match status" value="1"/>
</dbReference>
<proteinExistence type="predicted"/>
<feature type="domain" description="Methyltransferase" evidence="3">
    <location>
        <begin position="21"/>
        <end position="167"/>
    </location>
</feature>
<dbReference type="InterPro" id="IPR001753">
    <property type="entry name" value="Enoyl-CoA_hydra/iso"/>
</dbReference>
<evidence type="ECO:0000256" key="1">
    <source>
        <dbReference type="ARBA" id="ARBA00023239"/>
    </source>
</evidence>
<dbReference type="EMBL" id="CAJPIZ010000401">
    <property type="protein sequence ID" value="CAG2101349.1"/>
    <property type="molecule type" value="Genomic_DNA"/>
</dbReference>
<dbReference type="CDD" id="cd06558">
    <property type="entry name" value="crotonase-like"/>
    <property type="match status" value="1"/>
</dbReference>
<dbReference type="AlphaFoldDB" id="A0A7R9KDV6"/>
<feature type="signal peptide" evidence="2">
    <location>
        <begin position="1"/>
        <end position="18"/>
    </location>
</feature>
<protein>
    <recommendedName>
        <fullName evidence="3">Methyltransferase domain-containing protein</fullName>
    </recommendedName>
</protein>
<dbReference type="Gene3D" id="3.40.50.150">
    <property type="entry name" value="Vaccinia Virus protein VP39"/>
    <property type="match status" value="1"/>
</dbReference>
<sequence length="390" mass="43883">MVTFPFMVLFIFHYIIRYFDVILDIGSGSGNVTDVLADSVKHRQIIGLDIDPKMIDFSIQNNTKPSIDYQLEDISKPWDELSADIRALEGKVSLVFSNSTLMMIQNKSTFVHNLRRLMADNSYAFTSFVLIHNFTTKLSPEERSECEKWIKIPDYDKQVSIWTDVFTTQGFTIELTEIKDNYIINDTSLVKLVELPERRTRPYDHFAGVERRGKAVIIYGKNGFFCSGIDLNFARNECSSRETGVRLSRLMVANTTRLQSLPMVTVAAVEGQALAGGSEITTACDWRVMSRSAQIGFIHIHVGVSTGWGGGTRLTHLLGPIKALDLLLSGRKLNAEEALAIGLANRLFDDMVNTDMFIDAIAQWLNTCITTCDKSFIKLCKESCYSRPTL</sequence>
<dbReference type="PANTHER" id="PTHR11941:SF27">
    <property type="entry name" value="ETHYLMALONYL-COA DECARBOXYLASE"/>
    <property type="match status" value="1"/>
</dbReference>
<organism evidence="4">
    <name type="scientific">Medioppia subpectinata</name>
    <dbReference type="NCBI Taxonomy" id="1979941"/>
    <lineage>
        <taxon>Eukaryota</taxon>
        <taxon>Metazoa</taxon>
        <taxon>Ecdysozoa</taxon>
        <taxon>Arthropoda</taxon>
        <taxon>Chelicerata</taxon>
        <taxon>Arachnida</taxon>
        <taxon>Acari</taxon>
        <taxon>Acariformes</taxon>
        <taxon>Sarcoptiformes</taxon>
        <taxon>Oribatida</taxon>
        <taxon>Brachypylina</taxon>
        <taxon>Oppioidea</taxon>
        <taxon>Oppiidae</taxon>
        <taxon>Medioppia</taxon>
    </lineage>
</organism>
<feature type="chain" id="PRO_5035591596" description="Methyltransferase domain-containing protein" evidence="2">
    <location>
        <begin position="19"/>
        <end position="390"/>
    </location>
</feature>